<feature type="region of interest" description="Disordered" evidence="1">
    <location>
        <begin position="410"/>
        <end position="432"/>
    </location>
</feature>
<feature type="transmembrane region" description="Helical" evidence="2">
    <location>
        <begin position="112"/>
        <end position="135"/>
    </location>
</feature>
<dbReference type="Proteomes" id="UP000633205">
    <property type="component" value="Unassembled WGS sequence"/>
</dbReference>
<name>A0A917DKH2_9MICO</name>
<sequence length="432" mass="43873">MHRVLVAVLAAVDALVAAAVGLVAVLAPFTLLWIAAFGDVDAWDALWPATARVWQLGHLVPVHLDLGDSASLLGVPDRGATFWVSIAPLLFACFTLIFAARSGARAAGSGAPIIGVVTGTAVIALISGVVAVTSANPVASITTWQGIVLPTAVYVVGAATGAVRAAWRDGDDGVIDRIHDVVDGWSPAWRVAPTLVVRGTATVVVGLVGAAALLLAVLIALRGGEVINLFERAHVDLVGVTTLTLAQLAYLPTFIAWGIAWIAGPGFAIGADTAISPSGTSLGVLPGVPMFGIIPEGGSGWMLLIVLVPVAFGALAGWIARRSYAEEWAFDGDGEERFAPRVVIAVGIAVCSGALAALIAAVSAGSMGPERLAVVGADPGPVALTVGIEVLVGAAILLLAPVRRPLTWDDLSDDEADDADEPAPEGGVRSAP</sequence>
<feature type="transmembrane region" description="Helical" evidence="2">
    <location>
        <begin position="382"/>
        <end position="402"/>
    </location>
</feature>
<protein>
    <submittedName>
        <fullName evidence="3">Uncharacterized protein</fullName>
    </submittedName>
</protein>
<dbReference type="Pfam" id="PF19877">
    <property type="entry name" value="DUF6350"/>
    <property type="match status" value="1"/>
</dbReference>
<evidence type="ECO:0000313" key="3">
    <source>
        <dbReference type="EMBL" id="GGD44701.1"/>
    </source>
</evidence>
<gene>
    <name evidence="3" type="ORF">GCM10010915_27400</name>
</gene>
<keyword evidence="2" id="KW-1133">Transmembrane helix</keyword>
<dbReference type="AlphaFoldDB" id="A0A917DKH2"/>
<feature type="transmembrane region" description="Helical" evidence="2">
    <location>
        <begin position="300"/>
        <end position="321"/>
    </location>
</feature>
<keyword evidence="4" id="KW-1185">Reference proteome</keyword>
<keyword evidence="2" id="KW-0812">Transmembrane</keyword>
<feature type="transmembrane region" description="Helical" evidence="2">
    <location>
        <begin position="147"/>
        <end position="167"/>
    </location>
</feature>
<evidence type="ECO:0000313" key="4">
    <source>
        <dbReference type="Proteomes" id="UP000633205"/>
    </source>
</evidence>
<reference evidence="3" key="1">
    <citation type="journal article" date="2014" name="Int. J. Syst. Evol. Microbiol.">
        <title>Complete genome sequence of Corynebacterium casei LMG S-19264T (=DSM 44701T), isolated from a smear-ripened cheese.</title>
        <authorList>
            <consortium name="US DOE Joint Genome Institute (JGI-PGF)"/>
            <person name="Walter F."/>
            <person name="Albersmeier A."/>
            <person name="Kalinowski J."/>
            <person name="Ruckert C."/>
        </authorList>
    </citation>
    <scope>NUCLEOTIDE SEQUENCE</scope>
    <source>
        <strain evidence="3">CGMCC 1.15152</strain>
    </source>
</reference>
<accession>A0A917DKH2</accession>
<evidence type="ECO:0000256" key="2">
    <source>
        <dbReference type="SAM" id="Phobius"/>
    </source>
</evidence>
<proteinExistence type="predicted"/>
<feature type="transmembrane region" description="Helical" evidence="2">
    <location>
        <begin position="241"/>
        <end position="262"/>
    </location>
</feature>
<comment type="caution">
    <text evidence="3">The sequence shown here is derived from an EMBL/GenBank/DDBJ whole genome shotgun (WGS) entry which is preliminary data.</text>
</comment>
<feature type="transmembrane region" description="Helical" evidence="2">
    <location>
        <begin position="80"/>
        <end position="100"/>
    </location>
</feature>
<dbReference type="InterPro" id="IPR045931">
    <property type="entry name" value="DUF6350"/>
</dbReference>
<feature type="transmembrane region" description="Helical" evidence="2">
    <location>
        <begin position="274"/>
        <end position="294"/>
    </location>
</feature>
<feature type="transmembrane region" description="Helical" evidence="2">
    <location>
        <begin position="195"/>
        <end position="221"/>
    </location>
</feature>
<evidence type="ECO:0000256" key="1">
    <source>
        <dbReference type="SAM" id="MobiDB-lite"/>
    </source>
</evidence>
<reference evidence="3" key="2">
    <citation type="submission" date="2020-09" db="EMBL/GenBank/DDBJ databases">
        <authorList>
            <person name="Sun Q."/>
            <person name="Zhou Y."/>
        </authorList>
    </citation>
    <scope>NUCLEOTIDE SEQUENCE</scope>
    <source>
        <strain evidence="3">CGMCC 1.15152</strain>
    </source>
</reference>
<dbReference type="EMBL" id="BMHO01000002">
    <property type="protein sequence ID" value="GGD44701.1"/>
    <property type="molecule type" value="Genomic_DNA"/>
</dbReference>
<feature type="transmembrane region" description="Helical" evidence="2">
    <location>
        <begin position="342"/>
        <end position="362"/>
    </location>
</feature>
<feature type="compositionally biased region" description="Acidic residues" evidence="1">
    <location>
        <begin position="410"/>
        <end position="423"/>
    </location>
</feature>
<keyword evidence="2" id="KW-0472">Membrane</keyword>
<organism evidence="3 4">
    <name type="scientific">Microbacterium faecale</name>
    <dbReference type="NCBI Taxonomy" id="1804630"/>
    <lineage>
        <taxon>Bacteria</taxon>
        <taxon>Bacillati</taxon>
        <taxon>Actinomycetota</taxon>
        <taxon>Actinomycetes</taxon>
        <taxon>Micrococcales</taxon>
        <taxon>Microbacteriaceae</taxon>
        <taxon>Microbacterium</taxon>
    </lineage>
</organism>
<dbReference type="RefSeq" id="WP_188712972.1">
    <property type="nucleotide sequence ID" value="NZ_BMHO01000002.1"/>
</dbReference>